<evidence type="ECO:0000313" key="2">
    <source>
        <dbReference type="Proteomes" id="UP000732298"/>
    </source>
</evidence>
<name>A0A8T3YLY0_9ARCH</name>
<organism evidence="1 2">
    <name type="scientific">Candidatus Iainarchaeum sp</name>
    <dbReference type="NCBI Taxonomy" id="3101447"/>
    <lineage>
        <taxon>Archaea</taxon>
        <taxon>Candidatus Iainarchaeota</taxon>
        <taxon>Candidatus Iainarchaeia</taxon>
        <taxon>Candidatus Iainarchaeales</taxon>
        <taxon>Candidatus Iainarchaeaceae</taxon>
        <taxon>Candidatus Iainarchaeum</taxon>
    </lineage>
</organism>
<reference evidence="1" key="1">
    <citation type="submission" date="2020-07" db="EMBL/GenBank/DDBJ databases">
        <title>Huge and variable diversity of episymbiotic CPR bacteria and DPANN archaea in groundwater ecosystems.</title>
        <authorList>
            <person name="He C.Y."/>
            <person name="Keren R."/>
            <person name="Whittaker M."/>
            <person name="Farag I.F."/>
            <person name="Doudna J."/>
            <person name="Cate J.H.D."/>
            <person name="Banfield J.F."/>
        </authorList>
    </citation>
    <scope>NUCLEOTIDE SEQUENCE</scope>
    <source>
        <strain evidence="1">NC_groundwater_1296_Ag_S-0.2um_52_80</strain>
    </source>
</reference>
<sequence>MPRANRRRAYRARKTQMRNMNPLVQEYNDIHAGFRRLISEIRYSTTLGRDPIPEERIAAIVSDYRALADRATILSNVLPQFFANDPKSRTIENTVSRDLIHKIENVAFSWRTEAENYQFVHGNDVFYRTENINQ</sequence>
<dbReference type="Proteomes" id="UP000732298">
    <property type="component" value="Unassembled WGS sequence"/>
</dbReference>
<dbReference type="AlphaFoldDB" id="A0A8T3YLY0"/>
<dbReference type="EMBL" id="JACQPB010000002">
    <property type="protein sequence ID" value="MBI4209911.1"/>
    <property type="molecule type" value="Genomic_DNA"/>
</dbReference>
<protein>
    <submittedName>
        <fullName evidence="1">Uncharacterized protein</fullName>
    </submittedName>
</protein>
<comment type="caution">
    <text evidence="1">The sequence shown here is derived from an EMBL/GenBank/DDBJ whole genome shotgun (WGS) entry which is preliminary data.</text>
</comment>
<proteinExistence type="predicted"/>
<accession>A0A8T3YLY0</accession>
<gene>
    <name evidence="1" type="ORF">HY544_00165</name>
</gene>
<evidence type="ECO:0000313" key="1">
    <source>
        <dbReference type="EMBL" id="MBI4209911.1"/>
    </source>
</evidence>